<evidence type="ECO:0000313" key="2">
    <source>
        <dbReference type="Proteomes" id="UP001209682"/>
    </source>
</evidence>
<accession>A0ABT3NPJ1</accession>
<gene>
    <name evidence="1" type="ORF">OKC24_17220</name>
</gene>
<dbReference type="EMBL" id="JAPEQW010000034">
    <property type="protein sequence ID" value="MCW8040875.1"/>
    <property type="molecule type" value="Genomic_DNA"/>
</dbReference>
<proteinExistence type="predicted"/>
<dbReference type="RefSeq" id="WP_265466049.1">
    <property type="nucleotide sequence ID" value="NZ_JAPEQW010000034.1"/>
</dbReference>
<evidence type="ECO:0000313" key="1">
    <source>
        <dbReference type="EMBL" id="MCW8040875.1"/>
    </source>
</evidence>
<name>A0ABT3NPJ1_9GAMM</name>
<reference evidence="1 2" key="1">
    <citation type="submission" date="2022-11" db="EMBL/GenBank/DDBJ databases">
        <title>Acinetobacter entericus sp. nov., isolated from the gut of the plastic-eating larvae of the Coleoptera insect Zophobas atratus.</title>
        <authorList>
            <person name="Dong X."/>
            <person name="Yang Y."/>
        </authorList>
    </citation>
    <scope>NUCLEOTIDE SEQUENCE [LARGE SCALE GENOMIC DNA]</scope>
    <source>
        <strain evidence="1 2">BIT-DXN8</strain>
    </source>
</reference>
<dbReference type="Proteomes" id="UP001209682">
    <property type="component" value="Unassembled WGS sequence"/>
</dbReference>
<comment type="caution">
    <text evidence="1">The sequence shown here is derived from an EMBL/GenBank/DDBJ whole genome shotgun (WGS) entry which is preliminary data.</text>
</comment>
<feature type="non-terminal residue" evidence="1">
    <location>
        <position position="1"/>
    </location>
</feature>
<organism evidence="1 2">
    <name type="scientific">Acinetobacter entericus</name>
    <dbReference type="NCBI Taxonomy" id="2989714"/>
    <lineage>
        <taxon>Bacteria</taxon>
        <taxon>Pseudomonadati</taxon>
        <taxon>Pseudomonadota</taxon>
        <taxon>Gammaproteobacteria</taxon>
        <taxon>Moraxellales</taxon>
        <taxon>Moraxellaceae</taxon>
        <taxon>Acinetobacter</taxon>
    </lineage>
</organism>
<sequence>RVKARKHHCPLLITLSVQVNNFKSISAKASLYDWLFYAANFILKVFLSRAYVKSNAEKNTCPLPPLF</sequence>
<keyword evidence="2" id="KW-1185">Reference proteome</keyword>
<protein>
    <submittedName>
        <fullName evidence="1">Uncharacterized protein</fullName>
    </submittedName>
</protein>